<organism evidence="1">
    <name type="scientific">Solivirus sp</name>
    <dbReference type="NCBI Taxonomy" id="2487772"/>
    <lineage>
        <taxon>Viruses</taxon>
        <taxon>Pithoviruses</taxon>
    </lineage>
</organism>
<dbReference type="EMBL" id="MK072490">
    <property type="protein sequence ID" value="AYV85986.1"/>
    <property type="molecule type" value="Genomic_DNA"/>
</dbReference>
<protein>
    <submittedName>
        <fullName evidence="1">Uncharacterized protein</fullName>
    </submittedName>
</protein>
<reference evidence="1" key="1">
    <citation type="submission" date="2018-10" db="EMBL/GenBank/DDBJ databases">
        <title>Hidden diversity of soil giant viruses.</title>
        <authorList>
            <person name="Schulz F."/>
            <person name="Alteio L."/>
            <person name="Goudeau D."/>
            <person name="Ryan E.M."/>
            <person name="Malmstrom R.R."/>
            <person name="Blanchard J."/>
            <person name="Woyke T."/>
        </authorList>
    </citation>
    <scope>NUCLEOTIDE SEQUENCE</scope>
    <source>
        <strain evidence="1">SOV1</strain>
    </source>
</reference>
<name>A0A3G5AFJ6_9VIRU</name>
<accession>A0A3G5AFJ6</accession>
<proteinExistence type="predicted"/>
<sequence>MNYQDLISSYYDIMKNKIPLCMKDKKKLLPAEKMTMLSLIAGEQQQLDKEISDATQKLIQLKILKEELEKL</sequence>
<evidence type="ECO:0000313" key="1">
    <source>
        <dbReference type="EMBL" id="AYV85986.1"/>
    </source>
</evidence>
<gene>
    <name evidence="1" type="ORF">Solivirus2_57</name>
</gene>